<dbReference type="InterPro" id="IPR002477">
    <property type="entry name" value="Peptidoglycan-bd-like"/>
</dbReference>
<keyword evidence="4" id="KW-1185">Reference proteome</keyword>
<evidence type="ECO:0000259" key="2">
    <source>
        <dbReference type="Pfam" id="PF01471"/>
    </source>
</evidence>
<feature type="compositionally biased region" description="Low complexity" evidence="1">
    <location>
        <begin position="36"/>
        <end position="51"/>
    </location>
</feature>
<reference evidence="3" key="1">
    <citation type="submission" date="2020-11" db="EMBL/GenBank/DDBJ databases">
        <authorList>
            <person name="Konstantinou D."/>
            <person name="Gkelis S."/>
            <person name="Popin R."/>
            <person name="Fewer D."/>
            <person name="Sivonen K."/>
        </authorList>
    </citation>
    <scope>NUCLEOTIDE SEQUENCE</scope>
    <source>
        <strain evidence="3">TAU-MAC 1115</strain>
    </source>
</reference>
<accession>A0A947DG09</accession>
<reference evidence="3" key="2">
    <citation type="journal article" date="2021" name="Mar. Drugs">
        <title>Genome Reduction and Secondary Metabolism of the Marine Sponge-Associated Cyanobacterium Leptothoe.</title>
        <authorList>
            <person name="Konstantinou D."/>
            <person name="Popin R.V."/>
            <person name="Fewer D.P."/>
            <person name="Sivonen K."/>
            <person name="Gkelis S."/>
        </authorList>
    </citation>
    <scope>NUCLEOTIDE SEQUENCE</scope>
    <source>
        <strain evidence="3">TAU-MAC 1115</strain>
    </source>
</reference>
<organism evidence="3 4">
    <name type="scientific">Leptothoe spongobia TAU-MAC 1115</name>
    <dbReference type="NCBI Taxonomy" id="1967444"/>
    <lineage>
        <taxon>Bacteria</taxon>
        <taxon>Bacillati</taxon>
        <taxon>Cyanobacteriota</taxon>
        <taxon>Cyanophyceae</taxon>
        <taxon>Nodosilineales</taxon>
        <taxon>Cymatolegaceae</taxon>
        <taxon>Leptothoe</taxon>
        <taxon>Leptothoe spongobia</taxon>
    </lineage>
</organism>
<evidence type="ECO:0000256" key="1">
    <source>
        <dbReference type="SAM" id="MobiDB-lite"/>
    </source>
</evidence>
<comment type="caution">
    <text evidence="3">The sequence shown here is derived from an EMBL/GenBank/DDBJ whole genome shotgun (WGS) entry which is preliminary data.</text>
</comment>
<feature type="compositionally biased region" description="Low complexity" evidence="1">
    <location>
        <begin position="63"/>
        <end position="84"/>
    </location>
</feature>
<dbReference type="SUPFAM" id="SSF47090">
    <property type="entry name" value="PGBD-like"/>
    <property type="match status" value="2"/>
</dbReference>
<feature type="domain" description="Peptidoglycan binding-like" evidence="2">
    <location>
        <begin position="2"/>
        <end position="36"/>
    </location>
</feature>
<evidence type="ECO:0000313" key="3">
    <source>
        <dbReference type="EMBL" id="MBT9315719.1"/>
    </source>
</evidence>
<dbReference type="InterPro" id="IPR036365">
    <property type="entry name" value="PGBD-like_sf"/>
</dbReference>
<name>A0A947DG09_9CYAN</name>
<dbReference type="AlphaFoldDB" id="A0A947DG09"/>
<dbReference type="InterPro" id="IPR052905">
    <property type="entry name" value="LD-transpeptidase_YkuD-like"/>
</dbReference>
<protein>
    <submittedName>
        <fullName evidence="3">Peptidoglycan-binding protein</fullName>
    </submittedName>
</protein>
<proteinExistence type="predicted"/>
<dbReference type="PANTHER" id="PTHR41533">
    <property type="entry name" value="L,D-TRANSPEPTIDASE HI_1667-RELATED"/>
    <property type="match status" value="1"/>
</dbReference>
<sequence>MDGNYGDATAVAVSQFQTDVGLTADGLVGPATWQRLLPTPTTLNQPQTPNPVGTAEQEDLGETSNSTTRPSPAPPATITASGTAGDLPVLRLDDYGPDVSTLQQRLAALNLYTGLVDGVFGLQTAEAVEQFQRQAGLGVDGVVGPATWAELLK</sequence>
<gene>
    <name evidence="3" type="ORF">IXB50_09805</name>
</gene>
<dbReference type="Pfam" id="PF01471">
    <property type="entry name" value="PG_binding_1"/>
    <property type="match status" value="2"/>
</dbReference>
<dbReference type="Gene3D" id="1.10.101.10">
    <property type="entry name" value="PGBD-like superfamily/PGBD"/>
    <property type="match status" value="2"/>
</dbReference>
<dbReference type="PANTHER" id="PTHR41533:SF1">
    <property type="entry name" value="L,D-TRANSPEPTIDASE YCBB-RELATED"/>
    <property type="match status" value="1"/>
</dbReference>
<evidence type="ECO:0000313" key="4">
    <source>
        <dbReference type="Proteomes" id="UP000717364"/>
    </source>
</evidence>
<dbReference type="InterPro" id="IPR036366">
    <property type="entry name" value="PGBDSf"/>
</dbReference>
<feature type="region of interest" description="Disordered" evidence="1">
    <location>
        <begin position="33"/>
        <end position="89"/>
    </location>
</feature>
<dbReference type="EMBL" id="JADOES010000015">
    <property type="protein sequence ID" value="MBT9315719.1"/>
    <property type="molecule type" value="Genomic_DNA"/>
</dbReference>
<feature type="domain" description="Peptidoglycan binding-like" evidence="2">
    <location>
        <begin position="96"/>
        <end position="151"/>
    </location>
</feature>
<dbReference type="Proteomes" id="UP000717364">
    <property type="component" value="Unassembled WGS sequence"/>
</dbReference>